<evidence type="ECO:0000256" key="8">
    <source>
        <dbReference type="ARBA" id="ARBA00048679"/>
    </source>
</evidence>
<evidence type="ECO:0000259" key="10">
    <source>
        <dbReference type="PROSITE" id="PS50011"/>
    </source>
</evidence>
<evidence type="ECO:0000256" key="7">
    <source>
        <dbReference type="ARBA" id="ARBA00047899"/>
    </source>
</evidence>
<dbReference type="EMBL" id="JACHGT010000003">
    <property type="protein sequence ID" value="MBB6033666.1"/>
    <property type="molecule type" value="Genomic_DNA"/>
</dbReference>
<dbReference type="SUPFAM" id="SSF48452">
    <property type="entry name" value="TPR-like"/>
    <property type="match status" value="1"/>
</dbReference>
<evidence type="ECO:0000256" key="3">
    <source>
        <dbReference type="ARBA" id="ARBA00022679"/>
    </source>
</evidence>
<keyword evidence="3 11" id="KW-0808">Transferase</keyword>
<keyword evidence="12" id="KW-1185">Reference proteome</keyword>
<reference evidence="11 12" key="1">
    <citation type="submission" date="2020-08" db="EMBL/GenBank/DDBJ databases">
        <title>Genomic Encyclopedia of Type Strains, Phase IV (KMG-IV): sequencing the most valuable type-strain genomes for metagenomic binning, comparative biology and taxonomic classification.</title>
        <authorList>
            <person name="Goeker M."/>
        </authorList>
    </citation>
    <scope>NUCLEOTIDE SEQUENCE [LARGE SCALE GENOMIC DNA]</scope>
    <source>
        <strain evidence="11 12">YIM 65646</strain>
    </source>
</reference>
<dbReference type="InterPro" id="IPR000719">
    <property type="entry name" value="Prot_kinase_dom"/>
</dbReference>
<accession>A0A841FBN1</accession>
<dbReference type="AlphaFoldDB" id="A0A841FBN1"/>
<dbReference type="GO" id="GO:0005524">
    <property type="term" value="F:ATP binding"/>
    <property type="evidence" value="ECO:0007669"/>
    <property type="project" value="UniProtKB-KW"/>
</dbReference>
<sequence>MNPCVHPGCRGAYEADGYCNECGRARPGGGAPSAVPQSSYAAAAAEAAANAPTSATPAPARTVSPFSSALTGAMTGAMTGSMSTRTRGTRSTRSGSREIEIPWVAPRNPSDVIPDSPVVPEAHRYCHQCEKPVGRTRDNRQGRTEGFCPNCRTPFSFVPSLRSGDVVNDRYEVLGALAHGGLGWIYLARDRHVSDDVSDRWVVLKGLINTTDPEAMAVAIAEKRFLVGIDHAAIVEIFDFTRHADPVTGDPLNYIVMEYAAGQSLRDLRRDYRNEHGQHVPLPLSQVLAYGAEILPALGYLHDAGLLYCDFKPDNVIHVGQQLKLIDLGAVRRIDDADSPIYGTPGYHAPEIGERGPSIASDLYTVARSLAVLAFDFHGFTKHFRHSLPDASEVRLFTEHESFHRLLLRATAADPYARFASAEDMREQLLGVLRETKAAETRNPQPSLSTWFTPTRRSFGVEIGRVANVESSAVTPSGPGAPVDFTQVVPALPIPQVDSTDPGAGFLATLTATTPEERIAALGAAPVRSPEVRLRLILEMIEAGRVQSARQELDSYARDEQDDWRTDWYRGMNALRDRNPNAARESFDKVYSELPGELSPKLALAAAAEWAGDLGTAERLYGTVWRTDHAYVSAAFGLARLLTRRDQRDAAVTVLDGVPHSSAQHTTAQVAAIRILLSAPAHQRNIEKLRAAAGRLEGLDLDERRAVVAAEILHSALEYVKTAGQHGPGTELLGWPVDERGLRFGLEHSYRDQARTCADQNQRIALVDRANRIRPRTWT</sequence>
<feature type="compositionally biased region" description="Low complexity" evidence="9">
    <location>
        <begin position="78"/>
        <end position="94"/>
    </location>
</feature>
<dbReference type="InterPro" id="IPR031636">
    <property type="entry name" value="PknG_TPR"/>
</dbReference>
<keyword evidence="4" id="KW-0547">Nucleotide-binding</keyword>
<dbReference type="EC" id="2.7.11.1" evidence="1"/>
<dbReference type="PANTHER" id="PTHR24363:SF0">
    <property type="entry name" value="SERINE_THREONINE KINASE LIKE DOMAIN CONTAINING 1"/>
    <property type="match status" value="1"/>
</dbReference>
<evidence type="ECO:0000256" key="5">
    <source>
        <dbReference type="ARBA" id="ARBA00022777"/>
    </source>
</evidence>
<dbReference type="FunFam" id="1.10.510.10:FF:000306">
    <property type="entry name" value="Serine/threonine protein kinase"/>
    <property type="match status" value="1"/>
</dbReference>
<dbReference type="InterPro" id="IPR031634">
    <property type="entry name" value="PknG_rubred"/>
</dbReference>
<comment type="catalytic activity">
    <reaction evidence="7">
        <text>L-threonyl-[protein] + ATP = O-phospho-L-threonyl-[protein] + ADP + H(+)</text>
        <dbReference type="Rhea" id="RHEA:46608"/>
        <dbReference type="Rhea" id="RHEA-COMP:11060"/>
        <dbReference type="Rhea" id="RHEA-COMP:11605"/>
        <dbReference type="ChEBI" id="CHEBI:15378"/>
        <dbReference type="ChEBI" id="CHEBI:30013"/>
        <dbReference type="ChEBI" id="CHEBI:30616"/>
        <dbReference type="ChEBI" id="CHEBI:61977"/>
        <dbReference type="ChEBI" id="CHEBI:456216"/>
        <dbReference type="EC" id="2.7.11.1"/>
    </reaction>
</comment>
<dbReference type="SUPFAM" id="SSF56112">
    <property type="entry name" value="Protein kinase-like (PK-like)"/>
    <property type="match status" value="1"/>
</dbReference>
<dbReference type="InterPro" id="IPR011990">
    <property type="entry name" value="TPR-like_helical_dom_sf"/>
</dbReference>
<protein>
    <recommendedName>
        <fullName evidence="1">non-specific serine/threonine protein kinase</fullName>
        <ecNumber evidence="1">2.7.11.1</ecNumber>
    </recommendedName>
</protein>
<evidence type="ECO:0000256" key="2">
    <source>
        <dbReference type="ARBA" id="ARBA00022527"/>
    </source>
</evidence>
<evidence type="ECO:0000256" key="9">
    <source>
        <dbReference type="SAM" id="MobiDB-lite"/>
    </source>
</evidence>
<organism evidence="11 12">
    <name type="scientific">Phytomonospora endophytica</name>
    <dbReference type="NCBI Taxonomy" id="714109"/>
    <lineage>
        <taxon>Bacteria</taxon>
        <taxon>Bacillati</taxon>
        <taxon>Actinomycetota</taxon>
        <taxon>Actinomycetes</taxon>
        <taxon>Micromonosporales</taxon>
        <taxon>Micromonosporaceae</taxon>
        <taxon>Phytomonospora</taxon>
    </lineage>
</organism>
<comment type="caution">
    <text evidence="11">The sequence shown here is derived from an EMBL/GenBank/DDBJ whole genome shotgun (WGS) entry which is preliminary data.</text>
</comment>
<dbReference type="RefSeq" id="WP_184786551.1">
    <property type="nucleotide sequence ID" value="NZ_BONT01000013.1"/>
</dbReference>
<keyword evidence="6" id="KW-0067">ATP-binding</keyword>
<evidence type="ECO:0000256" key="4">
    <source>
        <dbReference type="ARBA" id="ARBA00022741"/>
    </source>
</evidence>
<keyword evidence="2" id="KW-0723">Serine/threonine-protein kinase</keyword>
<dbReference type="InterPro" id="IPR011009">
    <property type="entry name" value="Kinase-like_dom_sf"/>
</dbReference>
<dbReference type="Pfam" id="PF16918">
    <property type="entry name" value="PknG_TPR"/>
    <property type="match status" value="1"/>
</dbReference>
<dbReference type="PROSITE" id="PS50011">
    <property type="entry name" value="PROTEIN_KINASE_DOM"/>
    <property type="match status" value="1"/>
</dbReference>
<dbReference type="Pfam" id="PF00069">
    <property type="entry name" value="Pkinase"/>
    <property type="match status" value="1"/>
</dbReference>
<dbReference type="PANTHER" id="PTHR24363">
    <property type="entry name" value="SERINE/THREONINE PROTEIN KINASE"/>
    <property type="match status" value="1"/>
</dbReference>
<dbReference type="Gene3D" id="1.10.510.10">
    <property type="entry name" value="Transferase(Phosphotransferase) domain 1"/>
    <property type="match status" value="1"/>
</dbReference>
<dbReference type="Proteomes" id="UP000548476">
    <property type="component" value="Unassembled WGS sequence"/>
</dbReference>
<keyword evidence="5 11" id="KW-0418">Kinase</keyword>
<proteinExistence type="predicted"/>
<evidence type="ECO:0000256" key="6">
    <source>
        <dbReference type="ARBA" id="ARBA00022840"/>
    </source>
</evidence>
<dbReference type="SMART" id="SM00220">
    <property type="entry name" value="S_TKc"/>
    <property type="match status" value="1"/>
</dbReference>
<dbReference type="Gene3D" id="3.30.200.20">
    <property type="entry name" value="Phosphorylase Kinase, domain 1"/>
    <property type="match status" value="1"/>
</dbReference>
<feature type="region of interest" description="Disordered" evidence="9">
    <location>
        <begin position="76"/>
        <end position="97"/>
    </location>
</feature>
<dbReference type="Gene3D" id="1.25.40.10">
    <property type="entry name" value="Tetratricopeptide repeat domain"/>
    <property type="match status" value="1"/>
</dbReference>
<name>A0A841FBN1_9ACTN</name>
<evidence type="ECO:0000256" key="1">
    <source>
        <dbReference type="ARBA" id="ARBA00012513"/>
    </source>
</evidence>
<dbReference type="Pfam" id="PF16919">
    <property type="entry name" value="PknG_rubred"/>
    <property type="match status" value="1"/>
</dbReference>
<evidence type="ECO:0000313" key="12">
    <source>
        <dbReference type="Proteomes" id="UP000548476"/>
    </source>
</evidence>
<comment type="catalytic activity">
    <reaction evidence="8">
        <text>L-seryl-[protein] + ATP = O-phospho-L-seryl-[protein] + ADP + H(+)</text>
        <dbReference type="Rhea" id="RHEA:17989"/>
        <dbReference type="Rhea" id="RHEA-COMP:9863"/>
        <dbReference type="Rhea" id="RHEA-COMP:11604"/>
        <dbReference type="ChEBI" id="CHEBI:15378"/>
        <dbReference type="ChEBI" id="CHEBI:29999"/>
        <dbReference type="ChEBI" id="CHEBI:30616"/>
        <dbReference type="ChEBI" id="CHEBI:83421"/>
        <dbReference type="ChEBI" id="CHEBI:456216"/>
        <dbReference type="EC" id="2.7.11.1"/>
    </reaction>
</comment>
<gene>
    <name evidence="11" type="ORF">HNR73_001516</name>
</gene>
<dbReference type="GO" id="GO:0004674">
    <property type="term" value="F:protein serine/threonine kinase activity"/>
    <property type="evidence" value="ECO:0007669"/>
    <property type="project" value="UniProtKB-KW"/>
</dbReference>
<evidence type="ECO:0000313" key="11">
    <source>
        <dbReference type="EMBL" id="MBB6033666.1"/>
    </source>
</evidence>
<feature type="domain" description="Protein kinase" evidence="10">
    <location>
        <begin position="171"/>
        <end position="430"/>
    </location>
</feature>
<dbReference type="CDD" id="cd14014">
    <property type="entry name" value="STKc_PknB_like"/>
    <property type="match status" value="1"/>
</dbReference>